<dbReference type="NCBIfam" id="NF038402">
    <property type="entry name" value="TroA_like"/>
    <property type="match status" value="1"/>
</dbReference>
<name>A0A090NJQ5_SHIDY</name>
<dbReference type="CDD" id="cd01144">
    <property type="entry name" value="BtuF"/>
    <property type="match status" value="1"/>
</dbReference>
<proteinExistence type="inferred from homology"/>
<organism evidence="7 8">
    <name type="scientific">Shigella dysenteriae WRSd3</name>
    <dbReference type="NCBI Taxonomy" id="1401327"/>
    <lineage>
        <taxon>Bacteria</taxon>
        <taxon>Pseudomonadati</taxon>
        <taxon>Pseudomonadota</taxon>
        <taxon>Gammaproteobacteria</taxon>
        <taxon>Enterobacterales</taxon>
        <taxon>Enterobacteriaceae</taxon>
        <taxon>Shigella</taxon>
    </lineage>
</organism>
<dbReference type="InterPro" id="IPR023544">
    <property type="entry name" value="ABC_transptr_vit_B12-bd"/>
</dbReference>
<evidence type="ECO:0000256" key="5">
    <source>
        <dbReference type="HAMAP-Rule" id="MF_01000"/>
    </source>
</evidence>
<reference evidence="7 8" key="1">
    <citation type="submission" date="2013-10" db="EMBL/GenBank/DDBJ databases">
        <title>Draft genomes and the virulence plasmids of Sd1617 vaccine constructs: WRSd3 and WRSd5.</title>
        <authorList>
            <person name="Aksomboon Vongsawan A."/>
            <person name="Venkatesan M.M."/>
            <person name="Vaisvil B."/>
            <person name="Emel G."/>
            <person name="Kepatral V."/>
            <person name="Sethabutr O."/>
            <person name="Serichantalergs O."/>
            <person name="Mason C."/>
        </authorList>
    </citation>
    <scope>NUCLEOTIDE SEQUENCE [LARGE SCALE GENOMIC DNA]</scope>
    <source>
        <strain evidence="7 8">WRSd3</strain>
    </source>
</reference>
<dbReference type="PATRIC" id="fig|1401327.3.peg.1206"/>
<feature type="chain" id="PRO_5008982880" description="Vitamin B12-binding protein" evidence="5">
    <location>
        <begin position="32"/>
        <end position="275"/>
    </location>
</feature>
<gene>
    <name evidence="5" type="primary">btuF</name>
    <name evidence="7" type="ORF">WRSd3_01308</name>
</gene>
<dbReference type="PANTHER" id="PTHR30535">
    <property type="entry name" value="VITAMIN B12-BINDING PROTEIN"/>
    <property type="match status" value="1"/>
</dbReference>
<feature type="domain" description="Fe/B12 periplasmic-binding" evidence="6">
    <location>
        <begin position="34"/>
        <end position="275"/>
    </location>
</feature>
<dbReference type="GO" id="GO:0031419">
    <property type="term" value="F:cobalamin binding"/>
    <property type="evidence" value="ECO:0007669"/>
    <property type="project" value="InterPro"/>
</dbReference>
<evidence type="ECO:0000256" key="4">
    <source>
        <dbReference type="ARBA" id="ARBA00023157"/>
    </source>
</evidence>
<feature type="disulfide bond" evidence="5">
    <location>
        <begin position="192"/>
        <end position="268"/>
    </location>
</feature>
<evidence type="ECO:0000256" key="3">
    <source>
        <dbReference type="ARBA" id="ARBA00022764"/>
    </source>
</evidence>
<dbReference type="AlphaFoldDB" id="A0A090NJQ5"/>
<dbReference type="NCBIfam" id="NF002894">
    <property type="entry name" value="PRK03379.1"/>
    <property type="match status" value="1"/>
</dbReference>
<feature type="binding site" evidence="5">
    <location>
        <begin position="251"/>
        <end position="255"/>
    </location>
    <ligand>
        <name>cyanocob(III)alamin</name>
        <dbReference type="ChEBI" id="CHEBI:17439"/>
    </ligand>
</feature>
<dbReference type="InterPro" id="IPR002491">
    <property type="entry name" value="ABC_transptr_periplasmic_BD"/>
</dbReference>
<dbReference type="EMBL" id="AXUT01000093">
    <property type="protein sequence ID" value="ESU80620.1"/>
    <property type="molecule type" value="Genomic_DNA"/>
</dbReference>
<dbReference type="Proteomes" id="UP000017944">
    <property type="component" value="Unassembled WGS sequence"/>
</dbReference>
<feature type="site" description="Important for BtuC binding" evidence="5">
    <location>
        <position position="81"/>
    </location>
</feature>
<dbReference type="PANTHER" id="PTHR30535:SF34">
    <property type="entry name" value="MOLYBDATE-BINDING PROTEIN MOLA"/>
    <property type="match status" value="1"/>
</dbReference>
<sequence length="275" mass="30595" precursor="true">MSHWCRNWHMAKSLFRALVALSFLAPLWLNAAPRVITLSPANTELAFAAGITPVGVSSYSDYPPQAQKIEQVSTWQGMNLERIVALKPDLVIAWRGGNAERQVDQLASLGIKVMWVDATSIEQIANALRQLAPWSPQPDKAEQAAQSLLDQYAQLKAQYADKSKKRVFLQFGINPPFTSGKESIQNQVLEVCGGENIFKDSRVPWPQVSREQVLARSPQAIVITGGPDQIPKIKQYWGEQLKIPVIPLTSDWFERASPRIILAAQQLCNALSQVD</sequence>
<keyword evidence="1 5" id="KW-0813">Transport</keyword>
<evidence type="ECO:0000313" key="8">
    <source>
        <dbReference type="Proteomes" id="UP000017944"/>
    </source>
</evidence>
<feature type="site" description="Important for BtuC binding" evidence="5">
    <location>
        <position position="211"/>
    </location>
</feature>
<dbReference type="HAMAP" id="MF_01000">
    <property type="entry name" value="BtuF"/>
    <property type="match status" value="1"/>
</dbReference>
<dbReference type="InterPro" id="IPR054828">
    <property type="entry name" value="Vit_B12_bind_prot"/>
</dbReference>
<evidence type="ECO:0000256" key="1">
    <source>
        <dbReference type="ARBA" id="ARBA00022448"/>
    </source>
</evidence>
<dbReference type="PROSITE" id="PS50983">
    <property type="entry name" value="FE_B12_PBP"/>
    <property type="match status" value="1"/>
</dbReference>
<dbReference type="GO" id="GO:0042597">
    <property type="term" value="C:periplasmic space"/>
    <property type="evidence" value="ECO:0007669"/>
    <property type="project" value="UniProtKB-SubCell"/>
</dbReference>
<evidence type="ECO:0000256" key="2">
    <source>
        <dbReference type="ARBA" id="ARBA00022729"/>
    </source>
</evidence>
<dbReference type="Gene3D" id="3.40.50.1980">
    <property type="entry name" value="Nitrogenase molybdenum iron protein domain"/>
    <property type="match status" value="2"/>
</dbReference>
<dbReference type="SUPFAM" id="SSF53807">
    <property type="entry name" value="Helical backbone' metal receptor"/>
    <property type="match status" value="1"/>
</dbReference>
<comment type="caution">
    <text evidence="7">The sequence shown here is derived from an EMBL/GenBank/DDBJ whole genome shotgun (WGS) entry which is preliminary data.</text>
</comment>
<keyword evidence="2 5" id="KW-0732">Signal</keyword>
<comment type="subunit">
    <text evidence="5">The complex is composed of two ATP-binding proteins (BtuD), two transmembrane proteins (BtuC) and a solute-binding protein (BtuF).</text>
</comment>
<accession>A0A090NJQ5</accession>
<evidence type="ECO:0000313" key="7">
    <source>
        <dbReference type="EMBL" id="ESU80620.1"/>
    </source>
</evidence>
<dbReference type="Pfam" id="PF01497">
    <property type="entry name" value="Peripla_BP_2"/>
    <property type="match status" value="1"/>
</dbReference>
<protein>
    <recommendedName>
        <fullName evidence="5">Vitamin B12-binding protein</fullName>
    </recommendedName>
</protein>
<evidence type="ECO:0000259" key="6">
    <source>
        <dbReference type="PROSITE" id="PS50983"/>
    </source>
</evidence>
<keyword evidence="3 5" id="KW-0574">Periplasm</keyword>
<dbReference type="GO" id="GO:0015889">
    <property type="term" value="P:cobalamin transport"/>
    <property type="evidence" value="ECO:0007669"/>
    <property type="project" value="UniProtKB-UniRule"/>
</dbReference>
<feature type="signal peptide" evidence="5">
    <location>
        <begin position="1"/>
        <end position="31"/>
    </location>
</feature>
<keyword evidence="4 5" id="KW-1015">Disulfide bond</keyword>
<dbReference type="InterPro" id="IPR050902">
    <property type="entry name" value="ABC_Transporter_SBP"/>
</dbReference>
<dbReference type="FunFam" id="3.40.50.1980:FF:000007">
    <property type="entry name" value="Vitamin B12-binding protein"/>
    <property type="match status" value="1"/>
</dbReference>
<feature type="binding site" evidence="5">
    <location>
        <position position="59"/>
    </location>
    <ligand>
        <name>cyanocob(III)alamin</name>
        <dbReference type="ChEBI" id="CHEBI:17439"/>
    </ligand>
</feature>
<comment type="similarity">
    <text evidence="5">Belongs to the BtuF family.</text>
</comment>
<comment type="subcellular location">
    <subcellularLocation>
        <location evidence="5">Periplasm</location>
    </subcellularLocation>
</comment>
<comment type="function">
    <text evidence="5">Part of the ABC transporter complex BtuCDF involved in vitamin B12 import. Binds vitamin B12 and delivers it to the periplasmic surface of BtuC.</text>
</comment>